<evidence type="ECO:0000313" key="1">
    <source>
        <dbReference type="EMBL" id="KAA1110677.1"/>
    </source>
</evidence>
<evidence type="ECO:0000313" key="4">
    <source>
        <dbReference type="Proteomes" id="UP000325313"/>
    </source>
</evidence>
<sequence length="56" mass="6359">MDAICTPLYSPPVCILGERVTYRHRKLWIMAYVGSRTISDFVLAVIKWCTIDIGAN</sequence>
<keyword evidence="3" id="KW-1185">Reference proteome</keyword>
<dbReference type="EMBL" id="VDEP01000001">
    <property type="protein sequence ID" value="KAA1139264.1"/>
    <property type="molecule type" value="Genomic_DNA"/>
</dbReference>
<dbReference type="AlphaFoldDB" id="A0A5B0QBT8"/>
<dbReference type="Proteomes" id="UP000325313">
    <property type="component" value="Unassembled WGS sequence"/>
</dbReference>
<name>A0A5B0QBT8_PUCGR</name>
<comment type="caution">
    <text evidence="1">The sequence shown here is derived from an EMBL/GenBank/DDBJ whole genome shotgun (WGS) entry which is preliminary data.</text>
</comment>
<reference evidence="3 4" key="1">
    <citation type="submission" date="2019-05" db="EMBL/GenBank/DDBJ databases">
        <title>Emergence of the Ug99 lineage of the wheat stem rust pathogen through somatic hybridization.</title>
        <authorList>
            <person name="Li F."/>
            <person name="Upadhyaya N.M."/>
            <person name="Sperschneider J."/>
            <person name="Matny O."/>
            <person name="Nguyen-Phuc H."/>
            <person name="Mago R."/>
            <person name="Raley C."/>
            <person name="Miller M.E."/>
            <person name="Silverstein K.A.T."/>
            <person name="Henningsen E."/>
            <person name="Hirsch C.D."/>
            <person name="Visser B."/>
            <person name="Pretorius Z.A."/>
            <person name="Steffenson B.J."/>
            <person name="Schwessinger B."/>
            <person name="Dodds P.N."/>
            <person name="Figueroa M."/>
        </authorList>
    </citation>
    <scope>NUCLEOTIDE SEQUENCE [LARGE SCALE GENOMIC DNA]</scope>
    <source>
        <strain evidence="1">21-0</strain>
        <strain evidence="2 4">Ug99</strain>
    </source>
</reference>
<dbReference type="Proteomes" id="UP000324748">
    <property type="component" value="Unassembled WGS sequence"/>
</dbReference>
<proteinExistence type="predicted"/>
<evidence type="ECO:0000313" key="2">
    <source>
        <dbReference type="EMBL" id="KAA1139264.1"/>
    </source>
</evidence>
<dbReference type="EMBL" id="VSWC01000027">
    <property type="protein sequence ID" value="KAA1110677.1"/>
    <property type="molecule type" value="Genomic_DNA"/>
</dbReference>
<organism evidence="1 3">
    <name type="scientific">Puccinia graminis f. sp. tritici</name>
    <dbReference type="NCBI Taxonomy" id="56615"/>
    <lineage>
        <taxon>Eukaryota</taxon>
        <taxon>Fungi</taxon>
        <taxon>Dikarya</taxon>
        <taxon>Basidiomycota</taxon>
        <taxon>Pucciniomycotina</taxon>
        <taxon>Pucciniomycetes</taxon>
        <taxon>Pucciniales</taxon>
        <taxon>Pucciniaceae</taxon>
        <taxon>Puccinia</taxon>
    </lineage>
</organism>
<protein>
    <submittedName>
        <fullName evidence="1">Uncharacterized protein</fullName>
    </submittedName>
</protein>
<gene>
    <name evidence="1" type="ORF">PGT21_029334</name>
    <name evidence="2" type="ORF">PGTUg99_037605</name>
</gene>
<accession>A0A5B0QBT8</accession>
<evidence type="ECO:0000313" key="3">
    <source>
        <dbReference type="Proteomes" id="UP000324748"/>
    </source>
</evidence>